<keyword evidence="2" id="KW-1185">Reference proteome</keyword>
<reference evidence="1 2" key="1">
    <citation type="submission" date="2014-10" db="EMBL/GenBank/DDBJ databases">
        <title>Draft genome of the hookworm Ancylostoma caninum.</title>
        <authorList>
            <person name="Mitreva M."/>
        </authorList>
    </citation>
    <scope>NUCLEOTIDE SEQUENCE [LARGE SCALE GENOMIC DNA]</scope>
    <source>
        <strain evidence="1 2">Baltimore</strain>
    </source>
</reference>
<evidence type="ECO:0000313" key="2">
    <source>
        <dbReference type="Proteomes" id="UP000252519"/>
    </source>
</evidence>
<comment type="caution">
    <text evidence="1">The sequence shown here is derived from an EMBL/GenBank/DDBJ whole genome shotgun (WGS) entry which is preliminary data.</text>
</comment>
<dbReference type="OrthoDB" id="6127759at2759"/>
<dbReference type="STRING" id="29170.A0A368FR86"/>
<proteinExistence type="predicted"/>
<evidence type="ECO:0000313" key="1">
    <source>
        <dbReference type="EMBL" id="RCN34592.1"/>
    </source>
</evidence>
<dbReference type="Proteomes" id="UP000252519">
    <property type="component" value="Unassembled WGS sequence"/>
</dbReference>
<dbReference type="EMBL" id="JOJR01000763">
    <property type="protein sequence ID" value="RCN34592.1"/>
    <property type="molecule type" value="Genomic_DNA"/>
</dbReference>
<name>A0A368FR86_ANCCA</name>
<protein>
    <submittedName>
        <fullName evidence="1">Uncharacterized protein</fullName>
    </submittedName>
</protein>
<dbReference type="AlphaFoldDB" id="A0A368FR86"/>
<sequence length="114" mass="12987">MAYMSRTWLPPNGQFTGLRNHPRNHGARTTNFVEGSHTRIRRAFGARTPTLREMIRYCKTEITIAKSLIPSYFDGSLNPRYVRPAGSPSESTARDGEFSRSYCRIQRSTDIASM</sequence>
<accession>A0A368FR86</accession>
<organism evidence="1 2">
    <name type="scientific">Ancylostoma caninum</name>
    <name type="common">Dog hookworm</name>
    <dbReference type="NCBI Taxonomy" id="29170"/>
    <lineage>
        <taxon>Eukaryota</taxon>
        <taxon>Metazoa</taxon>
        <taxon>Ecdysozoa</taxon>
        <taxon>Nematoda</taxon>
        <taxon>Chromadorea</taxon>
        <taxon>Rhabditida</taxon>
        <taxon>Rhabditina</taxon>
        <taxon>Rhabditomorpha</taxon>
        <taxon>Strongyloidea</taxon>
        <taxon>Ancylostomatidae</taxon>
        <taxon>Ancylostomatinae</taxon>
        <taxon>Ancylostoma</taxon>
    </lineage>
</organism>
<gene>
    <name evidence="1" type="ORF">ANCCAN_19567</name>
</gene>